<accession>A0ACB7ZRH1</accession>
<protein>
    <submittedName>
        <fullName evidence="1">Uncharacterized protein</fullName>
    </submittedName>
</protein>
<name>A0ACB7ZRH1_9AGAM</name>
<evidence type="ECO:0000313" key="1">
    <source>
        <dbReference type="EMBL" id="KAH7903675.1"/>
    </source>
</evidence>
<proteinExistence type="predicted"/>
<evidence type="ECO:0000313" key="2">
    <source>
        <dbReference type="Proteomes" id="UP000790377"/>
    </source>
</evidence>
<dbReference type="EMBL" id="MU268820">
    <property type="protein sequence ID" value="KAH7903675.1"/>
    <property type="molecule type" value="Genomic_DNA"/>
</dbReference>
<dbReference type="Proteomes" id="UP000790377">
    <property type="component" value="Unassembled WGS sequence"/>
</dbReference>
<reference evidence="1" key="1">
    <citation type="journal article" date="2021" name="New Phytol.">
        <title>Evolutionary innovations through gain and loss of genes in the ectomycorrhizal Boletales.</title>
        <authorList>
            <person name="Wu G."/>
            <person name="Miyauchi S."/>
            <person name="Morin E."/>
            <person name="Kuo A."/>
            <person name="Drula E."/>
            <person name="Varga T."/>
            <person name="Kohler A."/>
            <person name="Feng B."/>
            <person name="Cao Y."/>
            <person name="Lipzen A."/>
            <person name="Daum C."/>
            <person name="Hundley H."/>
            <person name="Pangilinan J."/>
            <person name="Johnson J."/>
            <person name="Barry K."/>
            <person name="LaButti K."/>
            <person name="Ng V."/>
            <person name="Ahrendt S."/>
            <person name="Min B."/>
            <person name="Choi I.G."/>
            <person name="Park H."/>
            <person name="Plett J.M."/>
            <person name="Magnuson J."/>
            <person name="Spatafora J.W."/>
            <person name="Nagy L.G."/>
            <person name="Henrissat B."/>
            <person name="Grigoriev I.V."/>
            <person name="Yang Z.L."/>
            <person name="Xu J."/>
            <person name="Martin F.M."/>
        </authorList>
    </citation>
    <scope>NUCLEOTIDE SEQUENCE</scope>
    <source>
        <strain evidence="1">ATCC 28755</strain>
    </source>
</reference>
<sequence length="146" mass="14577">MMLLFRPTFITAVVAFVAVLSTFVASASAAPQFGRPLLHVMDELSASLTATSVSSTATSTVVTLISSSTVDIDPAPVPTAAADPGPDLSGSQGGSDSVADVMNNVQPTSPSTPAVANTNSASSRLSGGSTGLGLVVALVVYFFISL</sequence>
<organism evidence="1 2">
    <name type="scientific">Hygrophoropsis aurantiaca</name>
    <dbReference type="NCBI Taxonomy" id="72124"/>
    <lineage>
        <taxon>Eukaryota</taxon>
        <taxon>Fungi</taxon>
        <taxon>Dikarya</taxon>
        <taxon>Basidiomycota</taxon>
        <taxon>Agaricomycotina</taxon>
        <taxon>Agaricomycetes</taxon>
        <taxon>Agaricomycetidae</taxon>
        <taxon>Boletales</taxon>
        <taxon>Coniophorineae</taxon>
        <taxon>Hygrophoropsidaceae</taxon>
        <taxon>Hygrophoropsis</taxon>
    </lineage>
</organism>
<gene>
    <name evidence="1" type="ORF">BJ138DRAFT_102242</name>
</gene>
<keyword evidence="2" id="KW-1185">Reference proteome</keyword>
<comment type="caution">
    <text evidence="1">The sequence shown here is derived from an EMBL/GenBank/DDBJ whole genome shotgun (WGS) entry which is preliminary data.</text>
</comment>